<sequence>MSQEQDNTIQKYARPEEVVEIPLDGNRSVTFRIMKWSPSKVFDRIPELGSVLVVPMTMYSTATMSADEDLESRIAMALIQLFAGLEEKNLTVFLRKILDEVYTQDGYNVAENFDELFMAHPELVLDLTAKVLEVNYGPFFKRGFGKLFTQLQAMTSLAAN</sequence>
<proteinExistence type="predicted"/>
<gene>
    <name evidence="1" type="ORF">ESCO13_00172</name>
</gene>
<evidence type="ECO:0000313" key="2">
    <source>
        <dbReference type="Proteomes" id="UP000225358"/>
    </source>
</evidence>
<dbReference type="Pfam" id="PF21822">
    <property type="entry name" value="Phage_TAC_15"/>
    <property type="match status" value="1"/>
</dbReference>
<dbReference type="Proteomes" id="UP000225358">
    <property type="component" value="Segment"/>
</dbReference>
<accession>A0A1D7XFE5</accession>
<evidence type="ECO:0008006" key="3">
    <source>
        <dbReference type="Google" id="ProtNLM"/>
    </source>
</evidence>
<dbReference type="InterPro" id="IPR049156">
    <property type="entry name" value="Phage_chap_TAC_15-like"/>
</dbReference>
<reference evidence="1" key="1">
    <citation type="submission" date="2017-02" db="EMBL/GenBank/DDBJ databases">
        <title>Complete genome sequence of two Escherichia coli phages, vB_EcoM_ ESCO5 and vB_EcoM_ESCO13, which are related to phAPEC8.</title>
        <authorList>
            <person name="Trotereau A."/>
            <person name="Gonnet M."/>
            <person name="Viardot A."/>
            <person name="Lalmanach A.-C."/>
            <person name="Guabiraba R."/>
            <person name="Chanteloup N."/>
            <person name="Schouler C."/>
        </authorList>
    </citation>
    <scope>NUCLEOTIDE SEQUENCE [LARGE SCALE GENOMIC DNA]</scope>
</reference>
<keyword evidence="2" id="KW-1185">Reference proteome</keyword>
<organism evidence="1 2">
    <name type="scientific">Escherichia phage ESCO13</name>
    <dbReference type="NCBI Taxonomy" id="1881104"/>
    <lineage>
        <taxon>Viruses</taxon>
        <taxon>Duplodnaviria</taxon>
        <taxon>Heunggongvirae</taxon>
        <taxon>Uroviricota</taxon>
        <taxon>Caudoviricetes</taxon>
        <taxon>Stephanstirmvirinae</taxon>
        <taxon>Phapecoctavirus</taxon>
        <taxon>Phapecoctavirus ESCO13</taxon>
    </lineage>
</organism>
<protein>
    <recommendedName>
        <fullName evidence="3">Tail assembly chaperone</fullName>
    </recommendedName>
</protein>
<evidence type="ECO:0000313" key="1">
    <source>
        <dbReference type="EMBL" id="AOQ27280.1"/>
    </source>
</evidence>
<dbReference type="EMBL" id="KX552041">
    <property type="protein sequence ID" value="AOQ27280.1"/>
    <property type="molecule type" value="Genomic_DNA"/>
</dbReference>
<name>A0A1D7XFE5_9CAUD</name>